<evidence type="ECO:0000256" key="1">
    <source>
        <dbReference type="SAM" id="MobiDB-lite"/>
    </source>
</evidence>
<feature type="compositionally biased region" description="Basic and acidic residues" evidence="1">
    <location>
        <begin position="97"/>
        <end position="108"/>
    </location>
</feature>
<name>A0A327ZI72_9ACTN</name>
<feature type="region of interest" description="Disordered" evidence="1">
    <location>
        <begin position="88"/>
        <end position="108"/>
    </location>
</feature>
<organism evidence="2 3">
    <name type="scientific">Actinoplanes lutulentus</name>
    <dbReference type="NCBI Taxonomy" id="1287878"/>
    <lineage>
        <taxon>Bacteria</taxon>
        <taxon>Bacillati</taxon>
        <taxon>Actinomycetota</taxon>
        <taxon>Actinomycetes</taxon>
        <taxon>Micromonosporales</taxon>
        <taxon>Micromonosporaceae</taxon>
        <taxon>Actinoplanes</taxon>
    </lineage>
</organism>
<dbReference type="Proteomes" id="UP000249341">
    <property type="component" value="Unassembled WGS sequence"/>
</dbReference>
<gene>
    <name evidence="2" type="ORF">B0I29_102228</name>
</gene>
<dbReference type="AlphaFoldDB" id="A0A327ZI72"/>
<protein>
    <submittedName>
        <fullName evidence="2">Uncharacterized protein</fullName>
    </submittedName>
</protein>
<evidence type="ECO:0000313" key="2">
    <source>
        <dbReference type="EMBL" id="RAK42403.1"/>
    </source>
</evidence>
<evidence type="ECO:0000313" key="3">
    <source>
        <dbReference type="Proteomes" id="UP000249341"/>
    </source>
</evidence>
<dbReference type="EMBL" id="QLMJ01000002">
    <property type="protein sequence ID" value="RAK42403.1"/>
    <property type="molecule type" value="Genomic_DNA"/>
</dbReference>
<dbReference type="OrthoDB" id="3626727at2"/>
<proteinExistence type="predicted"/>
<comment type="caution">
    <text evidence="2">The sequence shown here is derived from an EMBL/GenBank/DDBJ whole genome shotgun (WGS) entry which is preliminary data.</text>
</comment>
<reference evidence="2 3" key="1">
    <citation type="submission" date="2018-06" db="EMBL/GenBank/DDBJ databases">
        <title>Genomic Encyclopedia of Type Strains, Phase III (KMG-III): the genomes of soil and plant-associated and newly described type strains.</title>
        <authorList>
            <person name="Whitman W."/>
        </authorList>
    </citation>
    <scope>NUCLEOTIDE SEQUENCE [LARGE SCALE GENOMIC DNA]</scope>
    <source>
        <strain evidence="2 3">CGMCC 4.7090</strain>
    </source>
</reference>
<keyword evidence="3" id="KW-1185">Reference proteome</keyword>
<dbReference type="RefSeq" id="WP_111647568.1">
    <property type="nucleotide sequence ID" value="NZ_JACHWI010000003.1"/>
</dbReference>
<sequence>MAADPHIHVDAQLGGQVASRRILASAFGLAADLPPTVRTGCGRHVPRAMTSVRPESVTCLACRRFAQHAHSQLADQVESYGVMPGSPLSAGRAADAAAHHRDLARRFS</sequence>
<accession>A0A327ZI72</accession>